<feature type="non-terminal residue" evidence="1">
    <location>
        <position position="116"/>
    </location>
</feature>
<name>A0ACB9VRQ3_CHAAC</name>
<proteinExistence type="predicted"/>
<dbReference type="EMBL" id="CM043808">
    <property type="protein sequence ID" value="KAI4802463.1"/>
    <property type="molecule type" value="Genomic_DNA"/>
</dbReference>
<organism evidence="1 2">
    <name type="scientific">Chaenocephalus aceratus</name>
    <name type="common">Blackfin icefish</name>
    <name type="synonym">Chaenichthys aceratus</name>
    <dbReference type="NCBI Taxonomy" id="36190"/>
    <lineage>
        <taxon>Eukaryota</taxon>
        <taxon>Metazoa</taxon>
        <taxon>Chordata</taxon>
        <taxon>Craniata</taxon>
        <taxon>Vertebrata</taxon>
        <taxon>Euteleostomi</taxon>
        <taxon>Actinopterygii</taxon>
        <taxon>Neopterygii</taxon>
        <taxon>Teleostei</taxon>
        <taxon>Neoteleostei</taxon>
        <taxon>Acanthomorphata</taxon>
        <taxon>Eupercaria</taxon>
        <taxon>Perciformes</taxon>
        <taxon>Notothenioidei</taxon>
        <taxon>Channichthyidae</taxon>
        <taxon>Chaenocephalus</taxon>
    </lineage>
</organism>
<accession>A0ACB9VRQ3</accession>
<gene>
    <name evidence="1" type="ORF">KUCAC02_020299</name>
</gene>
<sequence length="116" mass="12182">SHLSLSSPVSQSCRLGKTSGCMNRRTVDPRPGLKDGPTAPSSHRRERRRPFVNLATAAAHLDLATAARAHPASPSSPKHSAGVPMRGGQPRLRSTKLSDTAVKHNLCASLSPGCQG</sequence>
<dbReference type="Proteomes" id="UP001057452">
    <property type="component" value="Chromosome 24"/>
</dbReference>
<reference evidence="1" key="1">
    <citation type="submission" date="2022-05" db="EMBL/GenBank/DDBJ databases">
        <title>Chromosome-level genome of Chaenocephalus aceratus.</title>
        <authorList>
            <person name="Park H."/>
        </authorList>
    </citation>
    <scope>NUCLEOTIDE SEQUENCE</scope>
    <source>
        <strain evidence="1">KU_202001</strain>
    </source>
</reference>
<keyword evidence="2" id="KW-1185">Reference proteome</keyword>
<evidence type="ECO:0000313" key="1">
    <source>
        <dbReference type="EMBL" id="KAI4802463.1"/>
    </source>
</evidence>
<feature type="non-terminal residue" evidence="1">
    <location>
        <position position="1"/>
    </location>
</feature>
<evidence type="ECO:0000313" key="2">
    <source>
        <dbReference type="Proteomes" id="UP001057452"/>
    </source>
</evidence>
<protein>
    <submittedName>
        <fullName evidence="1">Uncharacterized protein</fullName>
    </submittedName>
</protein>
<comment type="caution">
    <text evidence="1">The sequence shown here is derived from an EMBL/GenBank/DDBJ whole genome shotgun (WGS) entry which is preliminary data.</text>
</comment>